<dbReference type="EMBL" id="BARS01008064">
    <property type="protein sequence ID" value="GAF73410.1"/>
    <property type="molecule type" value="Genomic_DNA"/>
</dbReference>
<protein>
    <submittedName>
        <fullName evidence="1">Uncharacterized protein</fullName>
    </submittedName>
</protein>
<gene>
    <name evidence="1" type="ORF">S01H1_15450</name>
</gene>
<evidence type="ECO:0000313" key="1">
    <source>
        <dbReference type="EMBL" id="GAF73410.1"/>
    </source>
</evidence>
<sequence>MRDKVSLVKQDGAQFDNIQASVQSGKIFIDDASLPIEEG</sequence>
<proteinExistence type="predicted"/>
<accession>X0TBG4</accession>
<feature type="non-terminal residue" evidence="1">
    <location>
        <position position="39"/>
    </location>
</feature>
<organism evidence="1">
    <name type="scientific">marine sediment metagenome</name>
    <dbReference type="NCBI Taxonomy" id="412755"/>
    <lineage>
        <taxon>unclassified sequences</taxon>
        <taxon>metagenomes</taxon>
        <taxon>ecological metagenomes</taxon>
    </lineage>
</organism>
<name>X0TBG4_9ZZZZ</name>
<reference evidence="1" key="1">
    <citation type="journal article" date="2014" name="Front. Microbiol.">
        <title>High frequency of phylogenetically diverse reductive dehalogenase-homologous genes in deep subseafloor sedimentary metagenomes.</title>
        <authorList>
            <person name="Kawai M."/>
            <person name="Futagami T."/>
            <person name="Toyoda A."/>
            <person name="Takaki Y."/>
            <person name="Nishi S."/>
            <person name="Hori S."/>
            <person name="Arai W."/>
            <person name="Tsubouchi T."/>
            <person name="Morono Y."/>
            <person name="Uchiyama I."/>
            <person name="Ito T."/>
            <person name="Fujiyama A."/>
            <person name="Inagaki F."/>
            <person name="Takami H."/>
        </authorList>
    </citation>
    <scope>NUCLEOTIDE SEQUENCE</scope>
    <source>
        <strain evidence="1">Expedition CK06-06</strain>
    </source>
</reference>
<dbReference type="AlphaFoldDB" id="X0TBG4"/>
<comment type="caution">
    <text evidence="1">The sequence shown here is derived from an EMBL/GenBank/DDBJ whole genome shotgun (WGS) entry which is preliminary data.</text>
</comment>